<dbReference type="Pfam" id="PF00965">
    <property type="entry name" value="TIMP"/>
    <property type="match status" value="1"/>
</dbReference>
<proteinExistence type="predicted"/>
<keyword evidence="5" id="KW-1185">Reference proteome</keyword>
<feature type="region of interest" description="Disordered" evidence="3">
    <location>
        <begin position="17"/>
        <end position="42"/>
    </location>
</feature>
<feature type="compositionally biased region" description="Basic and acidic residues" evidence="3">
    <location>
        <begin position="19"/>
        <end position="28"/>
    </location>
</feature>
<dbReference type="GO" id="GO:0005615">
    <property type="term" value="C:extracellular space"/>
    <property type="evidence" value="ECO:0007669"/>
    <property type="project" value="TreeGrafter"/>
</dbReference>
<evidence type="ECO:0000256" key="2">
    <source>
        <dbReference type="ARBA" id="ARBA00022525"/>
    </source>
</evidence>
<dbReference type="InterPro" id="IPR001820">
    <property type="entry name" value="TIMP"/>
</dbReference>
<keyword evidence="2" id="KW-0964">Secreted</keyword>
<comment type="subcellular location">
    <subcellularLocation>
        <location evidence="1">Secreted</location>
    </subcellularLocation>
</comment>
<evidence type="ECO:0000256" key="3">
    <source>
        <dbReference type="SAM" id="MobiDB-lite"/>
    </source>
</evidence>
<dbReference type="Gene3D" id="2.40.50.120">
    <property type="match status" value="2"/>
</dbReference>
<protein>
    <recommendedName>
        <fullName evidence="6">NTR domain-containing protein</fullName>
    </recommendedName>
</protein>
<evidence type="ECO:0000256" key="1">
    <source>
        <dbReference type="ARBA" id="ARBA00004613"/>
    </source>
</evidence>
<dbReference type="SUPFAM" id="SSF50242">
    <property type="entry name" value="TIMP-like"/>
    <property type="match status" value="1"/>
</dbReference>
<dbReference type="InterPro" id="IPR008993">
    <property type="entry name" value="TIMP-like_OB-fold"/>
</dbReference>
<dbReference type="PANTHER" id="PTHR11844">
    <property type="entry name" value="METALLOPROTEASE INHIBITOR"/>
    <property type="match status" value="1"/>
</dbReference>
<dbReference type="OrthoDB" id="5824612at2759"/>
<dbReference type="Proteomes" id="UP000230423">
    <property type="component" value="Unassembled WGS sequence"/>
</dbReference>
<name>A0A2G9UJS3_TELCI</name>
<dbReference type="GO" id="GO:0031012">
    <property type="term" value="C:extracellular matrix"/>
    <property type="evidence" value="ECO:0007669"/>
    <property type="project" value="TreeGrafter"/>
</dbReference>
<evidence type="ECO:0008006" key="6">
    <source>
        <dbReference type="Google" id="ProtNLM"/>
    </source>
</evidence>
<accession>A0A2G9UJS3</accession>
<gene>
    <name evidence="4" type="ORF">TELCIR_07754</name>
</gene>
<dbReference type="GO" id="GO:0008191">
    <property type="term" value="F:metalloendopeptidase inhibitor activity"/>
    <property type="evidence" value="ECO:0007669"/>
    <property type="project" value="InterPro"/>
</dbReference>
<reference evidence="4 5" key="1">
    <citation type="submission" date="2015-09" db="EMBL/GenBank/DDBJ databases">
        <title>Draft genome of the parasitic nematode Teladorsagia circumcincta isolate WARC Sus (inbred).</title>
        <authorList>
            <person name="Mitreva M."/>
        </authorList>
    </citation>
    <scope>NUCLEOTIDE SEQUENCE [LARGE SCALE GENOMIC DNA]</scope>
    <source>
        <strain evidence="4 5">S</strain>
    </source>
</reference>
<sequence length="201" mass="21935">MNCEGILTSLVQELSPRNAAERHMEKPEGNSSLSQTISTPSSSAACGVTLDIGKEYLLSVSHVNVQDKETIQGGDPLNDVRYTLKHLEVFKAPNGTDFLAPVVLTSSSACGISLGNGSDYLLSGSFDNGLLHTSTCGQIVTDDPNDNFSGGLMEWDDRTNTSLNQHRRIRICEQNVKNASSVLKIEANERKDNEDQHRKEQ</sequence>
<dbReference type="PANTHER" id="PTHR11844:SF25">
    <property type="entry name" value="NTR DOMAIN-CONTAINING PROTEIN"/>
    <property type="match status" value="1"/>
</dbReference>
<evidence type="ECO:0000313" key="5">
    <source>
        <dbReference type="Proteomes" id="UP000230423"/>
    </source>
</evidence>
<dbReference type="AlphaFoldDB" id="A0A2G9UJS3"/>
<organism evidence="4 5">
    <name type="scientific">Teladorsagia circumcincta</name>
    <name type="common">Brown stomach worm</name>
    <name type="synonym">Ostertagia circumcincta</name>
    <dbReference type="NCBI Taxonomy" id="45464"/>
    <lineage>
        <taxon>Eukaryota</taxon>
        <taxon>Metazoa</taxon>
        <taxon>Ecdysozoa</taxon>
        <taxon>Nematoda</taxon>
        <taxon>Chromadorea</taxon>
        <taxon>Rhabditida</taxon>
        <taxon>Rhabditina</taxon>
        <taxon>Rhabditomorpha</taxon>
        <taxon>Strongyloidea</taxon>
        <taxon>Trichostrongylidae</taxon>
        <taxon>Teladorsagia</taxon>
    </lineage>
</organism>
<dbReference type="EMBL" id="KZ346284">
    <property type="protein sequence ID" value="PIO70393.1"/>
    <property type="molecule type" value="Genomic_DNA"/>
</dbReference>
<dbReference type="GO" id="GO:0051045">
    <property type="term" value="P:negative regulation of membrane protein ectodomain proteolysis"/>
    <property type="evidence" value="ECO:0007669"/>
    <property type="project" value="TreeGrafter"/>
</dbReference>
<feature type="compositionally biased region" description="Low complexity" evidence="3">
    <location>
        <begin position="31"/>
        <end position="42"/>
    </location>
</feature>
<evidence type="ECO:0000313" key="4">
    <source>
        <dbReference type="EMBL" id="PIO70393.1"/>
    </source>
</evidence>
<dbReference type="GO" id="GO:0002020">
    <property type="term" value="F:protease binding"/>
    <property type="evidence" value="ECO:0007669"/>
    <property type="project" value="TreeGrafter"/>
</dbReference>